<dbReference type="SUPFAM" id="SSF103647">
    <property type="entry name" value="TSP type-3 repeat"/>
    <property type="match status" value="2"/>
</dbReference>
<feature type="signal peptide" evidence="3">
    <location>
        <begin position="1"/>
        <end position="23"/>
    </location>
</feature>
<evidence type="ECO:0000256" key="1">
    <source>
        <dbReference type="ARBA" id="ARBA00022729"/>
    </source>
</evidence>
<dbReference type="STRING" id="390640.SAMN04488034_102290"/>
<dbReference type="RefSeq" id="WP_218124600.1">
    <property type="nucleotide sequence ID" value="NZ_FNGG01000002.1"/>
</dbReference>
<dbReference type="PROSITE" id="PS51257">
    <property type="entry name" value="PROKAR_LIPOPROTEIN"/>
    <property type="match status" value="1"/>
</dbReference>
<keyword evidence="1 3" id="KW-0732">Signal</keyword>
<reference evidence="4 5" key="1">
    <citation type="submission" date="2016-10" db="EMBL/GenBank/DDBJ databases">
        <authorList>
            <person name="de Groot N.N."/>
        </authorList>
    </citation>
    <scope>NUCLEOTIDE SEQUENCE [LARGE SCALE GENOMIC DNA]</scope>
    <source>
        <strain evidence="4 5">DSM 23553</strain>
    </source>
</reference>
<feature type="compositionally biased region" description="Acidic residues" evidence="2">
    <location>
        <begin position="317"/>
        <end position="331"/>
    </location>
</feature>
<dbReference type="AlphaFoldDB" id="A0A1H5LIY0"/>
<feature type="chain" id="PRO_5011564756" evidence="3">
    <location>
        <begin position="24"/>
        <end position="554"/>
    </location>
</feature>
<accession>A0A1H5LIY0</accession>
<dbReference type="GO" id="GO:0007155">
    <property type="term" value="P:cell adhesion"/>
    <property type="evidence" value="ECO:0007669"/>
    <property type="project" value="InterPro"/>
</dbReference>
<feature type="compositionally biased region" description="Acidic residues" evidence="2">
    <location>
        <begin position="345"/>
        <end position="354"/>
    </location>
</feature>
<evidence type="ECO:0000313" key="4">
    <source>
        <dbReference type="EMBL" id="SEE76477.1"/>
    </source>
</evidence>
<gene>
    <name evidence="4" type="ORF">SAMN04488034_102290</name>
</gene>
<sequence length="554" mass="59972">MKKFNFYLSFLAVFALLFTSCSKDEDSGVNPDSEKATLSFGAIVQDLANKSSNKQSEIGDMPECTDDTAAYVEIVLMQGEDEVVGTTTEPFRVDLVAGQLFTEEVPELELTPGTYSLDHFAVYNEEGTLIWLAPKGGVLAQFVDNPLPLNINLGAGVKKYVDVSVICYDDRDVNQYGYMFFELDMNEAFEYCFFANYCTPEGRHFPARYSVDISIDGNTIYSGVENTTGTNEDGDLFAEPLCFALPNIETYGDEEEYIDYTITLLDWDAEGAYGDVEQMVITGSLSRAEIMANFDGEEAVEYEHLRFGCDDGQVPEDSDNDGVIDSEDDCPNEAGPASNNGCPVEDQDSDNDGVVDSIDECPDTEAGVEVDEVGCPVEEGDEDNDGVVDSIDECPGTESGVEVDEVGCPIEDDDEDNDGVVDSVDQCPNTPEGTEVDEVGCPIQIADCIPAPVTGCETSEATTLTVEDGFVISQEFYGDITVQVDEATGNLTVGVTPVAPYELTDLQVYVESEALIQCYSTTEPESGVTGTVEGDFGDAAFDVEVTVNYCDVSN</sequence>
<dbReference type="Gene3D" id="4.10.1080.10">
    <property type="entry name" value="TSP type-3 repeat"/>
    <property type="match status" value="1"/>
</dbReference>
<evidence type="ECO:0000256" key="3">
    <source>
        <dbReference type="SAM" id="SignalP"/>
    </source>
</evidence>
<proteinExistence type="predicted"/>
<dbReference type="InterPro" id="IPR003367">
    <property type="entry name" value="Thrombospondin_3-like_rpt"/>
</dbReference>
<feature type="region of interest" description="Disordered" evidence="2">
    <location>
        <begin position="317"/>
        <end position="354"/>
    </location>
</feature>
<dbReference type="GO" id="GO:0005509">
    <property type="term" value="F:calcium ion binding"/>
    <property type="evidence" value="ECO:0007669"/>
    <property type="project" value="InterPro"/>
</dbReference>
<evidence type="ECO:0000256" key="2">
    <source>
        <dbReference type="SAM" id="MobiDB-lite"/>
    </source>
</evidence>
<dbReference type="InterPro" id="IPR028974">
    <property type="entry name" value="TSP_type-3_rpt"/>
</dbReference>
<keyword evidence="5" id="KW-1185">Reference proteome</keyword>
<protein>
    <submittedName>
        <fullName evidence="4">Thrombospondin type 3 repeat-containing protein</fullName>
    </submittedName>
</protein>
<name>A0A1H5LIY0_9FLAO</name>
<dbReference type="EMBL" id="FNUG01000002">
    <property type="protein sequence ID" value="SEE76477.1"/>
    <property type="molecule type" value="Genomic_DNA"/>
</dbReference>
<dbReference type="Pfam" id="PF02412">
    <property type="entry name" value="TSP_3"/>
    <property type="match status" value="3"/>
</dbReference>
<evidence type="ECO:0000313" key="5">
    <source>
        <dbReference type="Proteomes" id="UP000199448"/>
    </source>
</evidence>
<organism evidence="4 5">
    <name type="scientific">Salinimicrobium catena</name>
    <dbReference type="NCBI Taxonomy" id="390640"/>
    <lineage>
        <taxon>Bacteria</taxon>
        <taxon>Pseudomonadati</taxon>
        <taxon>Bacteroidota</taxon>
        <taxon>Flavobacteriia</taxon>
        <taxon>Flavobacteriales</taxon>
        <taxon>Flavobacteriaceae</taxon>
        <taxon>Salinimicrobium</taxon>
    </lineage>
</organism>
<dbReference type="Proteomes" id="UP000199448">
    <property type="component" value="Unassembled WGS sequence"/>
</dbReference>